<protein>
    <submittedName>
        <fullName evidence="2">Uncharacterized protein</fullName>
    </submittedName>
</protein>
<comment type="caution">
    <text evidence="2">The sequence shown here is derived from an EMBL/GenBank/DDBJ whole genome shotgun (WGS) entry which is preliminary data.</text>
</comment>
<accession>A0A1E5WGI0</accession>
<feature type="compositionally biased region" description="Basic and acidic residues" evidence="1">
    <location>
        <begin position="1"/>
        <end position="13"/>
    </location>
</feature>
<feature type="compositionally biased region" description="Polar residues" evidence="1">
    <location>
        <begin position="15"/>
        <end position="25"/>
    </location>
</feature>
<dbReference type="Proteomes" id="UP000095767">
    <property type="component" value="Unassembled WGS sequence"/>
</dbReference>
<reference evidence="2 3" key="1">
    <citation type="submission" date="2016-09" db="EMBL/GenBank/DDBJ databases">
        <title>The draft genome of Dichanthelium oligosanthes: A C3 panicoid grass species.</title>
        <authorList>
            <person name="Studer A.J."/>
            <person name="Schnable J.C."/>
            <person name="Brutnell T.P."/>
        </authorList>
    </citation>
    <scope>NUCLEOTIDE SEQUENCE [LARGE SCALE GENOMIC DNA]</scope>
    <source>
        <strain evidence="3">cv. Kellogg 1175</strain>
        <tissue evidence="2">Leaf</tissue>
    </source>
</reference>
<evidence type="ECO:0000256" key="1">
    <source>
        <dbReference type="SAM" id="MobiDB-lite"/>
    </source>
</evidence>
<name>A0A1E5WGI0_9POAL</name>
<dbReference type="AlphaFoldDB" id="A0A1E5WGI0"/>
<organism evidence="2 3">
    <name type="scientific">Dichanthelium oligosanthes</name>
    <dbReference type="NCBI Taxonomy" id="888268"/>
    <lineage>
        <taxon>Eukaryota</taxon>
        <taxon>Viridiplantae</taxon>
        <taxon>Streptophyta</taxon>
        <taxon>Embryophyta</taxon>
        <taxon>Tracheophyta</taxon>
        <taxon>Spermatophyta</taxon>
        <taxon>Magnoliopsida</taxon>
        <taxon>Liliopsida</taxon>
        <taxon>Poales</taxon>
        <taxon>Poaceae</taxon>
        <taxon>PACMAD clade</taxon>
        <taxon>Panicoideae</taxon>
        <taxon>Panicodae</taxon>
        <taxon>Paniceae</taxon>
        <taxon>Dichantheliinae</taxon>
        <taxon>Dichanthelium</taxon>
    </lineage>
</organism>
<proteinExistence type="predicted"/>
<keyword evidence="3" id="KW-1185">Reference proteome</keyword>
<dbReference type="EMBL" id="LWDX02009114">
    <property type="protein sequence ID" value="OEL36454.1"/>
    <property type="molecule type" value="Genomic_DNA"/>
</dbReference>
<gene>
    <name evidence="2" type="ORF">BAE44_0002527</name>
</gene>
<evidence type="ECO:0000313" key="3">
    <source>
        <dbReference type="Proteomes" id="UP000095767"/>
    </source>
</evidence>
<evidence type="ECO:0000313" key="2">
    <source>
        <dbReference type="EMBL" id="OEL36454.1"/>
    </source>
</evidence>
<feature type="region of interest" description="Disordered" evidence="1">
    <location>
        <begin position="1"/>
        <end position="25"/>
    </location>
</feature>
<sequence>MERKESADFRREGSATCSSRIPHQTRNGHRKACLWEPRDPLVSYKYRFVYATFELSFIYIISYL</sequence>